<accession>A0A6V8NJI7</accession>
<evidence type="ECO:0000256" key="7">
    <source>
        <dbReference type="ARBA" id="ARBA00022723"/>
    </source>
</evidence>
<sequence>MQEQKRQLLESLRELKVQRNAIILAHNYQIGEVQDAADYVGDSFGLSRIAANTDADVIVFCGVHFMAEGAAILAPEKTVILPEILAGCPMAEMITAEALREKKKEHPG</sequence>
<comment type="cofactor">
    <cofactor evidence="1">
        <name>[4Fe-4S] cluster</name>
        <dbReference type="ChEBI" id="CHEBI:49883"/>
    </cofactor>
</comment>
<comment type="pathway">
    <text evidence="2">Cofactor biosynthesis; NAD(+) biosynthesis; quinolinate from iminoaspartate: step 1/1.</text>
</comment>
<dbReference type="GO" id="GO:0034628">
    <property type="term" value="P:'de novo' NAD+ biosynthetic process from L-aspartate"/>
    <property type="evidence" value="ECO:0007669"/>
    <property type="project" value="TreeGrafter"/>
</dbReference>
<keyword evidence="7" id="KW-0479">Metal-binding</keyword>
<evidence type="ECO:0000256" key="1">
    <source>
        <dbReference type="ARBA" id="ARBA00001966"/>
    </source>
</evidence>
<dbReference type="Gene3D" id="3.40.50.10800">
    <property type="entry name" value="NadA-like"/>
    <property type="match status" value="2"/>
</dbReference>
<dbReference type="Pfam" id="PF02445">
    <property type="entry name" value="NadA"/>
    <property type="match status" value="1"/>
</dbReference>
<dbReference type="AlphaFoldDB" id="A0A6V8NJI7"/>
<proteinExistence type="predicted"/>
<dbReference type="RefSeq" id="WP_176237330.1">
    <property type="nucleotide sequence ID" value="NZ_BLRU01000386.1"/>
</dbReference>
<dbReference type="UniPathway" id="UPA00253">
    <property type="reaction ID" value="UER00327"/>
</dbReference>
<evidence type="ECO:0000256" key="4">
    <source>
        <dbReference type="ARBA" id="ARBA00022485"/>
    </source>
</evidence>
<feature type="non-terminal residue" evidence="10">
    <location>
        <position position="108"/>
    </location>
</feature>
<organism evidence="10 11">
    <name type="scientific">Candidatus Hakubella thermalkaliphila</name>
    <dbReference type="NCBI Taxonomy" id="2754717"/>
    <lineage>
        <taxon>Bacteria</taxon>
        <taxon>Bacillati</taxon>
        <taxon>Actinomycetota</taxon>
        <taxon>Actinomycetota incertae sedis</taxon>
        <taxon>Candidatus Hakubellales</taxon>
        <taxon>Candidatus Hakubellaceae</taxon>
        <taxon>Candidatus Hakubella</taxon>
    </lineage>
</organism>
<keyword evidence="9" id="KW-0411">Iron-sulfur</keyword>
<reference evidence="10 11" key="1">
    <citation type="journal article" date="2020" name="Front. Microbiol.">
        <title>Single-cell genomics of novel Actinobacteria with the Wood-Ljungdahl pathway discovered in a serpentinizing system.</title>
        <authorList>
            <person name="Merino N."/>
            <person name="Kawai M."/>
            <person name="Boyd E.S."/>
            <person name="Colman D.R."/>
            <person name="McGlynn S.E."/>
            <person name="Nealson K.H."/>
            <person name="Kurokawa K."/>
            <person name="Hongoh Y."/>
        </authorList>
    </citation>
    <scope>NUCLEOTIDE SEQUENCE [LARGE SCALE GENOMIC DNA]</scope>
    <source>
        <strain evidence="10 11">S03</strain>
    </source>
</reference>
<name>A0A6V8NJI7_9ACTN</name>
<dbReference type="InterPro" id="IPR036094">
    <property type="entry name" value="NadA_sf"/>
</dbReference>
<dbReference type="GO" id="GO:0008987">
    <property type="term" value="F:quinolinate synthetase A activity"/>
    <property type="evidence" value="ECO:0007669"/>
    <property type="project" value="InterPro"/>
</dbReference>
<keyword evidence="6" id="KW-0808">Transferase</keyword>
<dbReference type="EMBL" id="BLRU01000386">
    <property type="protein sequence ID" value="GFP20363.1"/>
    <property type="molecule type" value="Genomic_DNA"/>
</dbReference>
<dbReference type="GO" id="GO:0051539">
    <property type="term" value="F:4 iron, 4 sulfur cluster binding"/>
    <property type="evidence" value="ECO:0007669"/>
    <property type="project" value="UniProtKB-KW"/>
</dbReference>
<keyword evidence="5" id="KW-0662">Pyridine nucleotide biosynthesis</keyword>
<evidence type="ECO:0000313" key="11">
    <source>
        <dbReference type="Proteomes" id="UP000574717"/>
    </source>
</evidence>
<gene>
    <name evidence="10" type="ORF">HKBW3S03_01865</name>
</gene>
<dbReference type="EC" id="2.5.1.72" evidence="3"/>
<protein>
    <recommendedName>
        <fullName evidence="3">quinolinate synthase</fullName>
        <ecNumber evidence="3">2.5.1.72</ecNumber>
    </recommendedName>
</protein>
<dbReference type="SUPFAM" id="SSF142754">
    <property type="entry name" value="NadA-like"/>
    <property type="match status" value="1"/>
</dbReference>
<dbReference type="PANTHER" id="PTHR30573">
    <property type="entry name" value="QUINOLINATE SYNTHETASE A"/>
    <property type="match status" value="1"/>
</dbReference>
<dbReference type="Proteomes" id="UP000574717">
    <property type="component" value="Unassembled WGS sequence"/>
</dbReference>
<evidence type="ECO:0000256" key="6">
    <source>
        <dbReference type="ARBA" id="ARBA00022679"/>
    </source>
</evidence>
<keyword evidence="4" id="KW-0004">4Fe-4S</keyword>
<evidence type="ECO:0000313" key="10">
    <source>
        <dbReference type="EMBL" id="GFP20363.1"/>
    </source>
</evidence>
<dbReference type="PANTHER" id="PTHR30573:SF0">
    <property type="entry name" value="QUINOLINATE SYNTHASE, CHLOROPLASTIC"/>
    <property type="match status" value="1"/>
</dbReference>
<evidence type="ECO:0000256" key="3">
    <source>
        <dbReference type="ARBA" id="ARBA00012669"/>
    </source>
</evidence>
<dbReference type="GO" id="GO:0046872">
    <property type="term" value="F:metal ion binding"/>
    <property type="evidence" value="ECO:0007669"/>
    <property type="project" value="UniProtKB-KW"/>
</dbReference>
<dbReference type="InterPro" id="IPR003473">
    <property type="entry name" value="NadA"/>
</dbReference>
<evidence type="ECO:0000256" key="5">
    <source>
        <dbReference type="ARBA" id="ARBA00022642"/>
    </source>
</evidence>
<comment type="caution">
    <text evidence="10">The sequence shown here is derived from an EMBL/GenBank/DDBJ whole genome shotgun (WGS) entry which is preliminary data.</text>
</comment>
<keyword evidence="8" id="KW-0408">Iron</keyword>
<evidence type="ECO:0000256" key="9">
    <source>
        <dbReference type="ARBA" id="ARBA00023014"/>
    </source>
</evidence>
<evidence type="ECO:0000256" key="2">
    <source>
        <dbReference type="ARBA" id="ARBA00005065"/>
    </source>
</evidence>
<evidence type="ECO:0000256" key="8">
    <source>
        <dbReference type="ARBA" id="ARBA00023004"/>
    </source>
</evidence>